<feature type="chain" id="PRO_5043792845" evidence="2">
    <location>
        <begin position="20"/>
        <end position="233"/>
    </location>
</feature>
<organism evidence="3">
    <name type="scientific">Oceaniferula spumae</name>
    <dbReference type="NCBI Taxonomy" id="2979115"/>
    <lineage>
        <taxon>Bacteria</taxon>
        <taxon>Pseudomonadati</taxon>
        <taxon>Verrucomicrobiota</taxon>
        <taxon>Verrucomicrobiia</taxon>
        <taxon>Verrucomicrobiales</taxon>
        <taxon>Verrucomicrobiaceae</taxon>
        <taxon>Oceaniferula</taxon>
    </lineage>
</organism>
<feature type="compositionally biased region" description="Basic and acidic residues" evidence="1">
    <location>
        <begin position="150"/>
        <end position="168"/>
    </location>
</feature>
<dbReference type="AlphaFoldDB" id="A0AAT9FID5"/>
<gene>
    <name evidence="3" type="ORF">NT6N_07940</name>
</gene>
<feature type="compositionally biased region" description="Low complexity" evidence="1">
    <location>
        <begin position="120"/>
        <end position="134"/>
    </location>
</feature>
<sequence length="233" mass="24754">MKITRISLLCTALAMPALIADPAAEKAKPMDRKETIAEGLEKHGTGAKKLATEQDELSADVQDLIDEQTNPKVVELLREIEVIMADATDQLEQKDTGGKTIATQTEVIEKIFEAAKKKQQQQGKGEGQPQSQEGMMEMLKRMMDGGQDAGEGKEPGEGKKPGEGEGKGGDQPGNGKGSGGEAGGQTGDPDNTAENSERRVPKNSGSSGSTLPREFQKAMDAYNKGAAKKSNQR</sequence>
<name>A0AAT9FID5_9BACT</name>
<proteinExistence type="predicted"/>
<evidence type="ECO:0000256" key="2">
    <source>
        <dbReference type="SAM" id="SignalP"/>
    </source>
</evidence>
<reference evidence="3" key="1">
    <citation type="submission" date="2024-07" db="EMBL/GenBank/DDBJ databases">
        <title>Complete genome sequence of Verrucomicrobiaceae bacterium NT6N.</title>
        <authorList>
            <person name="Huang C."/>
            <person name="Takami H."/>
            <person name="Hamasaki K."/>
        </authorList>
    </citation>
    <scope>NUCLEOTIDE SEQUENCE</scope>
    <source>
        <strain evidence="3">NT6N</strain>
    </source>
</reference>
<feature type="signal peptide" evidence="2">
    <location>
        <begin position="1"/>
        <end position="19"/>
    </location>
</feature>
<evidence type="ECO:0000256" key="1">
    <source>
        <dbReference type="SAM" id="MobiDB-lite"/>
    </source>
</evidence>
<protein>
    <submittedName>
        <fullName evidence="3">Uncharacterized protein</fullName>
    </submittedName>
</protein>
<dbReference type="KEGG" id="osu:NT6N_07940"/>
<feature type="compositionally biased region" description="Gly residues" evidence="1">
    <location>
        <begin position="169"/>
        <end position="186"/>
    </location>
</feature>
<dbReference type="EMBL" id="AP026866">
    <property type="protein sequence ID" value="BDS05754.1"/>
    <property type="molecule type" value="Genomic_DNA"/>
</dbReference>
<feature type="region of interest" description="Disordered" evidence="1">
    <location>
        <begin position="113"/>
        <end position="233"/>
    </location>
</feature>
<keyword evidence="2" id="KW-0732">Signal</keyword>
<evidence type="ECO:0000313" key="3">
    <source>
        <dbReference type="EMBL" id="BDS05754.1"/>
    </source>
</evidence>
<accession>A0AAT9FID5</accession>